<protein>
    <submittedName>
        <fullName evidence="1">RAxF-45 family protein</fullName>
    </submittedName>
</protein>
<evidence type="ECO:0000313" key="1">
    <source>
        <dbReference type="EMBL" id="MDH2331274.1"/>
    </source>
</evidence>
<name>A0A2X0RGC9_PAEPO</name>
<gene>
    <name evidence="2" type="ORF">NCTC10343_05290</name>
    <name evidence="1" type="ORF">QDS18_10345</name>
</gene>
<accession>A0A2X0RGC9</accession>
<dbReference type="EMBL" id="UGSC01000001">
    <property type="protein sequence ID" value="SUA72335.1"/>
    <property type="molecule type" value="Genomic_DNA"/>
</dbReference>
<dbReference type="AlphaFoldDB" id="A0A2X0RGC9"/>
<dbReference type="Proteomes" id="UP001229409">
    <property type="component" value="Unassembled WGS sequence"/>
</dbReference>
<reference evidence="1" key="2">
    <citation type="submission" date="2023-04" db="EMBL/GenBank/DDBJ databases">
        <title>Uncovering the Secrets of Slow-Growing Bacteria in Tropical Savanna Soil through Cultivation and Genomic Analysis.</title>
        <authorList>
            <person name="Goncalves O.S."/>
            <person name="Santana M.F."/>
        </authorList>
    </citation>
    <scope>NUCLEOTIDE SEQUENCE</scope>
    <source>
        <strain evidence="1">ANTI</strain>
    </source>
</reference>
<dbReference type="GeneID" id="93348593"/>
<reference evidence="2 3" key="1">
    <citation type="submission" date="2018-06" db="EMBL/GenBank/DDBJ databases">
        <authorList>
            <consortium name="Pathogen Informatics"/>
            <person name="Doyle S."/>
        </authorList>
    </citation>
    <scope>NUCLEOTIDE SEQUENCE [LARGE SCALE GENOMIC DNA]</scope>
    <source>
        <strain evidence="2 3">NCTC10343</strain>
    </source>
</reference>
<evidence type="ECO:0000313" key="3">
    <source>
        <dbReference type="Proteomes" id="UP000254400"/>
    </source>
</evidence>
<dbReference type="EMBL" id="JARVWT010000003">
    <property type="protein sequence ID" value="MDH2331274.1"/>
    <property type="molecule type" value="Genomic_DNA"/>
</dbReference>
<sequence length="47" mass="5372">MNHEMLNNRISQLPIAMAGIVHAFPYNGRSLSNFNHTVVNIARRRLP</sequence>
<dbReference type="Proteomes" id="UP000254400">
    <property type="component" value="Unassembled WGS sequence"/>
</dbReference>
<dbReference type="InterPro" id="IPR048146">
    <property type="entry name" value="RAxF_45-like"/>
</dbReference>
<dbReference type="RefSeq" id="WP_016822706.1">
    <property type="nucleotide sequence ID" value="NZ_CP009909.1"/>
</dbReference>
<evidence type="ECO:0000313" key="2">
    <source>
        <dbReference type="EMBL" id="SUA72335.1"/>
    </source>
</evidence>
<dbReference type="NCBIfam" id="NF041642">
    <property type="entry name" value="RAxF_45"/>
    <property type="match status" value="1"/>
</dbReference>
<organism evidence="2 3">
    <name type="scientific">Paenibacillus polymyxa</name>
    <name type="common">Bacillus polymyxa</name>
    <dbReference type="NCBI Taxonomy" id="1406"/>
    <lineage>
        <taxon>Bacteria</taxon>
        <taxon>Bacillati</taxon>
        <taxon>Bacillota</taxon>
        <taxon>Bacilli</taxon>
        <taxon>Bacillales</taxon>
        <taxon>Paenibacillaceae</taxon>
        <taxon>Paenibacillus</taxon>
    </lineage>
</organism>
<proteinExistence type="predicted"/>